<accession>A0A3E1NG85</accession>
<dbReference type="InterPro" id="IPR005511">
    <property type="entry name" value="SMP-30"/>
</dbReference>
<evidence type="ECO:0000256" key="2">
    <source>
        <dbReference type="PIRSR" id="PIRSR605511-1"/>
    </source>
</evidence>
<feature type="binding site" evidence="3">
    <location>
        <position position="18"/>
    </location>
    <ligand>
        <name>a divalent metal cation</name>
        <dbReference type="ChEBI" id="CHEBI:60240"/>
    </ligand>
</feature>
<feature type="binding site" evidence="3">
    <location>
        <position position="103"/>
    </location>
    <ligand>
        <name>substrate</name>
    </ligand>
</feature>
<feature type="binding site" evidence="3">
    <location>
        <position position="101"/>
    </location>
    <ligand>
        <name>substrate</name>
    </ligand>
</feature>
<feature type="active site" description="Proton donor/acceptor" evidence="2">
    <location>
        <position position="198"/>
    </location>
</feature>
<sequence length="309" mass="33970">MIHWNAAQLLPRRLQLGEGGYWDAARQKLLYVDIVAGVVECYDPLSGNIRTWNVGKMVSAVIPTADDQLLLAVQGEIVRMDPISGTCRLICEIEPGIPANRCNDGKCDAHGRLWIGTMDVNAAAHAGALYRIQDGQVSKMLEHISISNGLCWSADNKTLYYIDSYEYAVRAYDFNLETGMLSNKRMVVKMTEQGVLPDGMCIDEEGMLWVAIWGGGCVNRYNPATGAIIGKVKVEAPNVTSCVFGGATMQRLFITTARQGLFDIELEMYPQSGSIFYVDLPVKGLPGHVYGQVKKTSNSHDEMNDHATA</sequence>
<keyword evidence="6" id="KW-1185">Reference proteome</keyword>
<comment type="cofactor">
    <cofactor evidence="3">
        <name>Zn(2+)</name>
        <dbReference type="ChEBI" id="CHEBI:29105"/>
    </cofactor>
    <text evidence="3">Binds 1 divalent metal cation per subunit.</text>
</comment>
<feature type="domain" description="SMP-30/Gluconolactonase/LRE-like region" evidence="4">
    <location>
        <begin position="16"/>
        <end position="258"/>
    </location>
</feature>
<comment type="similarity">
    <text evidence="1">Belongs to the SMP-30/CGR1 family.</text>
</comment>
<dbReference type="OrthoDB" id="2633250at2"/>
<organism evidence="5 6">
    <name type="scientific">Deminuibacter soli</name>
    <dbReference type="NCBI Taxonomy" id="2291815"/>
    <lineage>
        <taxon>Bacteria</taxon>
        <taxon>Pseudomonadati</taxon>
        <taxon>Bacteroidota</taxon>
        <taxon>Chitinophagia</taxon>
        <taxon>Chitinophagales</taxon>
        <taxon>Chitinophagaceae</taxon>
        <taxon>Deminuibacter</taxon>
    </lineage>
</organism>
<dbReference type="InterPro" id="IPR013658">
    <property type="entry name" value="SGL"/>
</dbReference>
<keyword evidence="3" id="KW-0479">Metal-binding</keyword>
<reference evidence="5 6" key="1">
    <citation type="submission" date="2018-08" db="EMBL/GenBank/DDBJ databases">
        <title>Chitinophagaceae sp. K23C18032701, a novel bacterium isolated from forest soil.</title>
        <authorList>
            <person name="Wang C."/>
        </authorList>
    </citation>
    <scope>NUCLEOTIDE SEQUENCE [LARGE SCALE GENOMIC DNA]</scope>
    <source>
        <strain evidence="5 6">K23C18032701</strain>
    </source>
</reference>
<dbReference type="SUPFAM" id="SSF63829">
    <property type="entry name" value="Calcium-dependent phosphotriesterase"/>
    <property type="match status" value="1"/>
</dbReference>
<evidence type="ECO:0000313" key="6">
    <source>
        <dbReference type="Proteomes" id="UP000261284"/>
    </source>
</evidence>
<feature type="binding site" evidence="3">
    <location>
        <position position="148"/>
    </location>
    <ligand>
        <name>a divalent metal cation</name>
        <dbReference type="ChEBI" id="CHEBI:60240"/>
    </ligand>
</feature>
<evidence type="ECO:0000313" key="5">
    <source>
        <dbReference type="EMBL" id="RFM26892.1"/>
    </source>
</evidence>
<evidence type="ECO:0000256" key="3">
    <source>
        <dbReference type="PIRSR" id="PIRSR605511-2"/>
    </source>
</evidence>
<dbReference type="Pfam" id="PF08450">
    <property type="entry name" value="SGL"/>
    <property type="match status" value="1"/>
</dbReference>
<name>A0A3E1NG85_9BACT</name>
<evidence type="ECO:0000256" key="1">
    <source>
        <dbReference type="ARBA" id="ARBA00008853"/>
    </source>
</evidence>
<dbReference type="EMBL" id="QTJU01000007">
    <property type="protein sequence ID" value="RFM26892.1"/>
    <property type="molecule type" value="Genomic_DNA"/>
</dbReference>
<protein>
    <submittedName>
        <fullName evidence="5">SMP-30/gluconolactonase/LRE family protein</fullName>
    </submittedName>
</protein>
<dbReference type="PRINTS" id="PR01790">
    <property type="entry name" value="SMP30FAMILY"/>
</dbReference>
<dbReference type="RefSeq" id="WP_116848676.1">
    <property type="nucleotide sequence ID" value="NZ_QTJU01000007.1"/>
</dbReference>
<dbReference type="InterPro" id="IPR011042">
    <property type="entry name" value="6-blade_b-propeller_TolB-like"/>
</dbReference>
<dbReference type="PANTHER" id="PTHR10907:SF47">
    <property type="entry name" value="REGUCALCIN"/>
    <property type="match status" value="1"/>
</dbReference>
<comment type="caution">
    <text evidence="5">The sequence shown here is derived from an EMBL/GenBank/DDBJ whole genome shotgun (WGS) entry which is preliminary data.</text>
</comment>
<proteinExistence type="inferred from homology"/>
<gene>
    <name evidence="5" type="ORF">DXN05_18055</name>
</gene>
<feature type="binding site" evidence="3">
    <location>
        <position position="198"/>
    </location>
    <ligand>
        <name>a divalent metal cation</name>
        <dbReference type="ChEBI" id="CHEBI:60240"/>
    </ligand>
</feature>
<keyword evidence="3" id="KW-0862">Zinc</keyword>
<dbReference type="PANTHER" id="PTHR10907">
    <property type="entry name" value="REGUCALCIN"/>
    <property type="match status" value="1"/>
</dbReference>
<dbReference type="Gene3D" id="2.120.10.30">
    <property type="entry name" value="TolB, C-terminal domain"/>
    <property type="match status" value="1"/>
</dbReference>
<dbReference type="AlphaFoldDB" id="A0A3E1NG85"/>
<evidence type="ECO:0000259" key="4">
    <source>
        <dbReference type="Pfam" id="PF08450"/>
    </source>
</evidence>
<dbReference type="GO" id="GO:0019853">
    <property type="term" value="P:L-ascorbic acid biosynthetic process"/>
    <property type="evidence" value="ECO:0007669"/>
    <property type="project" value="TreeGrafter"/>
</dbReference>
<dbReference type="GO" id="GO:0004341">
    <property type="term" value="F:gluconolactonase activity"/>
    <property type="evidence" value="ECO:0007669"/>
    <property type="project" value="TreeGrafter"/>
</dbReference>
<dbReference type="GO" id="GO:0005509">
    <property type="term" value="F:calcium ion binding"/>
    <property type="evidence" value="ECO:0007669"/>
    <property type="project" value="TreeGrafter"/>
</dbReference>
<dbReference type="Proteomes" id="UP000261284">
    <property type="component" value="Unassembled WGS sequence"/>
</dbReference>